<accession>L1IBQ8</accession>
<dbReference type="GeneID" id="17290408"/>
<comment type="catalytic activity">
    <reaction evidence="6">
        <text>a 5'-end (N(7)-methyl 5'-triphosphoguanosine)-ribonucleoside in snRNA + S-adenosyl-L-methionine = a 5'-end (N(2),N(7)-dimethyl 5'-triphosphoguanosine)-ribonucleoside in snRNA + S-adenosyl-L-homocysteine + H(+)</text>
        <dbReference type="Rhea" id="RHEA:78471"/>
        <dbReference type="Rhea" id="RHEA-COMP:19085"/>
        <dbReference type="Rhea" id="RHEA-COMP:19087"/>
        <dbReference type="ChEBI" id="CHEBI:15378"/>
        <dbReference type="ChEBI" id="CHEBI:57856"/>
        <dbReference type="ChEBI" id="CHEBI:59789"/>
        <dbReference type="ChEBI" id="CHEBI:156461"/>
        <dbReference type="ChEBI" id="CHEBI:172880"/>
    </reaction>
    <physiologicalReaction direction="left-to-right" evidence="6">
        <dbReference type="Rhea" id="RHEA:78472"/>
    </physiologicalReaction>
</comment>
<protein>
    <recommendedName>
        <fullName evidence="1">Trimethylguanosine synthase</fullName>
    </recommendedName>
    <alternativeName>
        <fullName evidence="7">Cap-specific guanine-N(2) methyltransferase</fullName>
    </alternativeName>
</protein>
<dbReference type="Proteomes" id="UP000011087">
    <property type="component" value="Unassembled WGS sequence"/>
</dbReference>
<reference evidence="9" key="3">
    <citation type="submission" date="2016-03" db="UniProtKB">
        <authorList>
            <consortium name="EnsemblProtists"/>
        </authorList>
    </citation>
    <scope>IDENTIFICATION</scope>
</reference>
<dbReference type="eggNOG" id="KOG2730">
    <property type="taxonomic scope" value="Eukaryota"/>
</dbReference>
<dbReference type="STRING" id="905079.L1IBQ8"/>
<dbReference type="InterPro" id="IPR029063">
    <property type="entry name" value="SAM-dependent_MTases_sf"/>
</dbReference>
<evidence type="ECO:0000256" key="7">
    <source>
        <dbReference type="ARBA" id="ARBA00049790"/>
    </source>
</evidence>
<evidence type="ECO:0000256" key="6">
    <source>
        <dbReference type="ARBA" id="ARBA00049075"/>
    </source>
</evidence>
<dbReference type="InterPro" id="IPR019012">
    <property type="entry name" value="RNA_cap_Gua-N2-MeTrfase"/>
</dbReference>
<organism evidence="8">
    <name type="scientific">Guillardia theta (strain CCMP2712)</name>
    <name type="common">Cryptophyte</name>
    <dbReference type="NCBI Taxonomy" id="905079"/>
    <lineage>
        <taxon>Eukaryota</taxon>
        <taxon>Cryptophyceae</taxon>
        <taxon>Pyrenomonadales</taxon>
        <taxon>Geminigeraceae</taxon>
        <taxon>Guillardia</taxon>
    </lineage>
</organism>
<gene>
    <name evidence="8" type="ORF">GUITHDRAFT_90678</name>
</gene>
<dbReference type="Pfam" id="PF09445">
    <property type="entry name" value="Methyltransf_15"/>
    <property type="match status" value="1"/>
</dbReference>
<dbReference type="GO" id="GO:0071164">
    <property type="term" value="F:RNA cap trimethylguanosine synthase activity"/>
    <property type="evidence" value="ECO:0007669"/>
    <property type="project" value="TreeGrafter"/>
</dbReference>
<evidence type="ECO:0000313" key="8">
    <source>
        <dbReference type="EMBL" id="EKX33673.1"/>
    </source>
</evidence>
<dbReference type="PaxDb" id="55529-EKX33673"/>
<dbReference type="OMA" id="KALCIYY"/>
<dbReference type="EnsemblProtists" id="EKX33673">
    <property type="protein sequence ID" value="EKX33673"/>
    <property type="gene ID" value="GUITHDRAFT_90678"/>
</dbReference>
<dbReference type="GO" id="GO:0005634">
    <property type="term" value="C:nucleus"/>
    <property type="evidence" value="ECO:0007669"/>
    <property type="project" value="TreeGrafter"/>
</dbReference>
<reference evidence="8 10" key="1">
    <citation type="journal article" date="2012" name="Nature">
        <title>Algal genomes reveal evolutionary mosaicism and the fate of nucleomorphs.</title>
        <authorList>
            <consortium name="DOE Joint Genome Institute"/>
            <person name="Curtis B.A."/>
            <person name="Tanifuji G."/>
            <person name="Burki F."/>
            <person name="Gruber A."/>
            <person name="Irimia M."/>
            <person name="Maruyama S."/>
            <person name="Arias M.C."/>
            <person name="Ball S.G."/>
            <person name="Gile G.H."/>
            <person name="Hirakawa Y."/>
            <person name="Hopkins J.F."/>
            <person name="Kuo A."/>
            <person name="Rensing S.A."/>
            <person name="Schmutz J."/>
            <person name="Symeonidi A."/>
            <person name="Elias M."/>
            <person name="Eveleigh R.J."/>
            <person name="Herman E.K."/>
            <person name="Klute M.J."/>
            <person name="Nakayama T."/>
            <person name="Obornik M."/>
            <person name="Reyes-Prieto A."/>
            <person name="Armbrust E.V."/>
            <person name="Aves S.J."/>
            <person name="Beiko R.G."/>
            <person name="Coutinho P."/>
            <person name="Dacks J.B."/>
            <person name="Durnford D.G."/>
            <person name="Fast N.M."/>
            <person name="Green B.R."/>
            <person name="Grisdale C.J."/>
            <person name="Hempel F."/>
            <person name="Henrissat B."/>
            <person name="Hoppner M.P."/>
            <person name="Ishida K."/>
            <person name="Kim E."/>
            <person name="Koreny L."/>
            <person name="Kroth P.G."/>
            <person name="Liu Y."/>
            <person name="Malik S.B."/>
            <person name="Maier U.G."/>
            <person name="McRose D."/>
            <person name="Mock T."/>
            <person name="Neilson J.A."/>
            <person name="Onodera N.T."/>
            <person name="Poole A.M."/>
            <person name="Pritham E.J."/>
            <person name="Richards T.A."/>
            <person name="Rocap G."/>
            <person name="Roy S.W."/>
            <person name="Sarai C."/>
            <person name="Schaack S."/>
            <person name="Shirato S."/>
            <person name="Slamovits C.H."/>
            <person name="Spencer D.F."/>
            <person name="Suzuki S."/>
            <person name="Worden A.Z."/>
            <person name="Zauner S."/>
            <person name="Barry K."/>
            <person name="Bell C."/>
            <person name="Bharti A.K."/>
            <person name="Crow J.A."/>
            <person name="Grimwood J."/>
            <person name="Kramer R."/>
            <person name="Lindquist E."/>
            <person name="Lucas S."/>
            <person name="Salamov A."/>
            <person name="McFadden G.I."/>
            <person name="Lane C.E."/>
            <person name="Keeling P.J."/>
            <person name="Gray M.W."/>
            <person name="Grigoriev I.V."/>
            <person name="Archibald J.M."/>
        </authorList>
    </citation>
    <scope>NUCLEOTIDE SEQUENCE</scope>
    <source>
        <strain evidence="8 10">CCMP2712</strain>
    </source>
</reference>
<keyword evidence="10" id="KW-1185">Reference proteome</keyword>
<dbReference type="Gene3D" id="3.40.50.150">
    <property type="entry name" value="Vaccinia Virus protein VP39"/>
    <property type="match status" value="1"/>
</dbReference>
<dbReference type="OrthoDB" id="194443at2759"/>
<dbReference type="CDD" id="cd02440">
    <property type="entry name" value="AdoMet_MTases"/>
    <property type="match status" value="1"/>
</dbReference>
<dbReference type="RefSeq" id="XP_005820653.1">
    <property type="nucleotide sequence ID" value="XM_005820596.1"/>
</dbReference>
<dbReference type="HOGENOM" id="CLU_029658_3_1_1"/>
<comment type="catalytic activity">
    <reaction evidence="5">
        <text>a 5'-end (N(2),N(7)-dimethyl 5'-triphosphoguanosine)-ribonucleoside in snRNA + S-adenosyl-L-methionine = a 5'-end (N(2),N(2),N(7)-trimethyl 5'-triphosphoguanosine)-ribonucleoside in snRNA + S-adenosyl-L-homocysteine + H(+)</text>
        <dbReference type="Rhea" id="RHEA:78479"/>
        <dbReference type="Rhea" id="RHEA-COMP:19087"/>
        <dbReference type="Rhea" id="RHEA-COMP:19089"/>
        <dbReference type="ChEBI" id="CHEBI:15378"/>
        <dbReference type="ChEBI" id="CHEBI:57856"/>
        <dbReference type="ChEBI" id="CHEBI:59789"/>
        <dbReference type="ChEBI" id="CHEBI:167623"/>
        <dbReference type="ChEBI" id="CHEBI:172880"/>
    </reaction>
    <physiologicalReaction direction="left-to-right" evidence="5">
        <dbReference type="Rhea" id="RHEA:78480"/>
    </physiologicalReaction>
</comment>
<dbReference type="PANTHER" id="PTHR14741">
    <property type="entry name" value="S-ADENOSYLMETHIONINE-DEPENDENT METHYLTRANSFERASE RELATED"/>
    <property type="match status" value="1"/>
</dbReference>
<name>L1IBQ8_GUITC</name>
<comment type="catalytic activity">
    <reaction evidence="3">
        <text>a 5'-end (N(2),N(7)-dimethyl 5'-triphosphoguanosine)-ribonucleoside in snoRNA + S-adenosyl-L-methionine = a 5'-end (N(2),N(2),N(7)-trimethyl 5'-triphosphoguanosine)-ribonucleoside in snoRNA + S-adenosyl-L-homocysteine + H(+)</text>
        <dbReference type="Rhea" id="RHEA:78507"/>
        <dbReference type="Rhea" id="RHEA-COMP:19088"/>
        <dbReference type="Rhea" id="RHEA-COMP:19090"/>
        <dbReference type="ChEBI" id="CHEBI:15378"/>
        <dbReference type="ChEBI" id="CHEBI:57856"/>
        <dbReference type="ChEBI" id="CHEBI:59789"/>
        <dbReference type="ChEBI" id="CHEBI:167623"/>
        <dbReference type="ChEBI" id="CHEBI:172880"/>
    </reaction>
    <physiologicalReaction direction="left-to-right" evidence="3">
        <dbReference type="Rhea" id="RHEA:78508"/>
    </physiologicalReaction>
</comment>
<evidence type="ECO:0000256" key="5">
    <source>
        <dbReference type="ARBA" id="ARBA00048763"/>
    </source>
</evidence>
<proteinExistence type="inferred from homology"/>
<evidence type="ECO:0000313" key="9">
    <source>
        <dbReference type="EnsemblProtists" id="EKX33673"/>
    </source>
</evidence>
<dbReference type="KEGG" id="gtt:GUITHDRAFT_90678"/>
<evidence type="ECO:0000313" key="10">
    <source>
        <dbReference type="Proteomes" id="UP000011087"/>
    </source>
</evidence>
<comment type="similarity">
    <text evidence="2">Belongs to the methyltransferase superfamily. Trimethylguanosine synthase family.</text>
</comment>
<dbReference type="EMBL" id="JH993133">
    <property type="protein sequence ID" value="EKX33673.1"/>
    <property type="molecule type" value="Genomic_DNA"/>
</dbReference>
<evidence type="ECO:0000256" key="4">
    <source>
        <dbReference type="ARBA" id="ARBA00048740"/>
    </source>
</evidence>
<sequence>MISGEEEEDVELEKDEELKKYWKLRYTLFSLYDHGIKLDRESWYSVTPEELSKHHAFKCSPPSPPYFVLDAFCGAGGNAIQLAQTCRRVWACDIDPEKIKLAKHNAKIYGVDHKIEFIVGNFVELAKSGCFSTWMDVVFLAPPWGGPEYSNAHVFDMHQLPIDCEVLFRHSIQIATSVAMYLPKNINVAQLVALAAIPGEPGAAGAAEAAEAGAGAGGSNFCGHAYPVEVEKNLVNCRLKAVTVYYGDIAERRTEW</sequence>
<evidence type="ECO:0000256" key="3">
    <source>
        <dbReference type="ARBA" id="ARBA00047418"/>
    </source>
</evidence>
<dbReference type="SUPFAM" id="SSF53335">
    <property type="entry name" value="S-adenosyl-L-methionine-dependent methyltransferases"/>
    <property type="match status" value="1"/>
</dbReference>
<reference evidence="10" key="2">
    <citation type="submission" date="2012-11" db="EMBL/GenBank/DDBJ databases">
        <authorList>
            <person name="Kuo A."/>
            <person name="Curtis B.A."/>
            <person name="Tanifuji G."/>
            <person name="Burki F."/>
            <person name="Gruber A."/>
            <person name="Irimia M."/>
            <person name="Maruyama S."/>
            <person name="Arias M.C."/>
            <person name="Ball S.G."/>
            <person name="Gile G.H."/>
            <person name="Hirakawa Y."/>
            <person name="Hopkins J.F."/>
            <person name="Rensing S.A."/>
            <person name="Schmutz J."/>
            <person name="Symeonidi A."/>
            <person name="Elias M."/>
            <person name="Eveleigh R.J."/>
            <person name="Herman E.K."/>
            <person name="Klute M.J."/>
            <person name="Nakayama T."/>
            <person name="Obornik M."/>
            <person name="Reyes-Prieto A."/>
            <person name="Armbrust E.V."/>
            <person name="Aves S.J."/>
            <person name="Beiko R.G."/>
            <person name="Coutinho P."/>
            <person name="Dacks J.B."/>
            <person name="Durnford D.G."/>
            <person name="Fast N.M."/>
            <person name="Green B.R."/>
            <person name="Grisdale C."/>
            <person name="Hempe F."/>
            <person name="Henrissat B."/>
            <person name="Hoppner M.P."/>
            <person name="Ishida K.-I."/>
            <person name="Kim E."/>
            <person name="Koreny L."/>
            <person name="Kroth P.G."/>
            <person name="Liu Y."/>
            <person name="Malik S.-B."/>
            <person name="Maier U.G."/>
            <person name="McRose D."/>
            <person name="Mock T."/>
            <person name="Neilson J.A."/>
            <person name="Onodera N.T."/>
            <person name="Poole A.M."/>
            <person name="Pritham E.J."/>
            <person name="Richards T.A."/>
            <person name="Rocap G."/>
            <person name="Roy S.W."/>
            <person name="Sarai C."/>
            <person name="Schaack S."/>
            <person name="Shirato S."/>
            <person name="Slamovits C.H."/>
            <person name="Spencer D.F."/>
            <person name="Suzuki S."/>
            <person name="Worden A.Z."/>
            <person name="Zauner S."/>
            <person name="Barry K."/>
            <person name="Bell C."/>
            <person name="Bharti A.K."/>
            <person name="Crow J.A."/>
            <person name="Grimwood J."/>
            <person name="Kramer R."/>
            <person name="Lindquist E."/>
            <person name="Lucas S."/>
            <person name="Salamov A."/>
            <person name="McFadden G.I."/>
            <person name="Lane C.E."/>
            <person name="Keeling P.J."/>
            <person name="Gray M.W."/>
            <person name="Grigoriev I.V."/>
            <person name="Archibald J.M."/>
        </authorList>
    </citation>
    <scope>NUCLEOTIDE SEQUENCE</scope>
    <source>
        <strain evidence="10">CCMP2712</strain>
    </source>
</reference>
<comment type="catalytic activity">
    <reaction evidence="4">
        <text>a 5'-end (N(7)-methyl 5'-triphosphoguanosine)-ribonucleoside in snoRNA + S-adenosyl-L-methionine = a 5'-end (N(2),N(7)-dimethyl 5'-triphosphoguanosine)-ribonucleoside in snoRNA + S-adenosyl-L-homocysteine + H(+)</text>
        <dbReference type="Rhea" id="RHEA:78475"/>
        <dbReference type="Rhea" id="RHEA-COMP:19086"/>
        <dbReference type="Rhea" id="RHEA-COMP:19088"/>
        <dbReference type="ChEBI" id="CHEBI:15378"/>
        <dbReference type="ChEBI" id="CHEBI:57856"/>
        <dbReference type="ChEBI" id="CHEBI:59789"/>
        <dbReference type="ChEBI" id="CHEBI:156461"/>
        <dbReference type="ChEBI" id="CHEBI:172880"/>
    </reaction>
    <physiologicalReaction direction="left-to-right" evidence="4">
        <dbReference type="Rhea" id="RHEA:78476"/>
    </physiologicalReaction>
</comment>
<evidence type="ECO:0000256" key="2">
    <source>
        <dbReference type="ARBA" id="ARBA00025783"/>
    </source>
</evidence>
<dbReference type="AlphaFoldDB" id="L1IBQ8"/>
<dbReference type="PANTHER" id="PTHR14741:SF32">
    <property type="entry name" value="TRIMETHYLGUANOSINE SYNTHASE"/>
    <property type="match status" value="1"/>
</dbReference>
<evidence type="ECO:0000256" key="1">
    <source>
        <dbReference type="ARBA" id="ARBA00018517"/>
    </source>
</evidence>